<evidence type="ECO:0000313" key="1">
    <source>
        <dbReference type="EMBL" id="KTC95067.1"/>
    </source>
</evidence>
<dbReference type="EMBL" id="UASS01000022">
    <property type="protein sequence ID" value="SPX61715.1"/>
    <property type="molecule type" value="Genomic_DNA"/>
</dbReference>
<sequence length="299" mass="32814">MYKRLLFLLFFTQAAIAGPWFTGPLLAPAGKTIPAGHFNFEPYAFYSGYPNGFRNIEVIPIITAGINDFLDLQTSLPYDYSWDHGQHGNDIGDYSLGLGIQVLRQKENSWLPDLRLVLQEVFPTGRFDNLNPRKLGTDQTGLGAYQTFIGLNFQRLTQFTNEHYLRTRLGLVAARFSDVKVRGVSVFGGTPSTEGRVNLENSYAVDLAAEYTLTQNWVPVFEVLYVHSPATNFDGNPGFTPGGTVAGVGGRAGDQVSFAPAIEYNFTSNLGVIGGVWFSITGPHAAKFVSGAVALNYYM</sequence>
<evidence type="ECO:0000313" key="3">
    <source>
        <dbReference type="Proteomes" id="UP000054698"/>
    </source>
</evidence>
<dbReference type="STRING" id="453.Lfee_2731"/>
<reference evidence="1 3" key="1">
    <citation type="submission" date="2015-11" db="EMBL/GenBank/DDBJ databases">
        <title>Genomic analysis of 38 Legionella species identifies large and diverse effector repertoires.</title>
        <authorList>
            <person name="Burstein D."/>
            <person name="Amaro F."/>
            <person name="Zusman T."/>
            <person name="Lifshitz Z."/>
            <person name="Cohen O."/>
            <person name="Gilbert J.A."/>
            <person name="Pupko T."/>
            <person name="Shuman H.A."/>
            <person name="Segal G."/>
        </authorList>
    </citation>
    <scope>NUCLEOTIDE SEQUENCE [LARGE SCALE GENOMIC DNA]</scope>
    <source>
        <strain evidence="1 3">WO-44C</strain>
    </source>
</reference>
<proteinExistence type="predicted"/>
<protein>
    <submittedName>
        <fullName evidence="1">Fe-S protein</fullName>
    </submittedName>
</protein>
<dbReference type="Proteomes" id="UP000054698">
    <property type="component" value="Unassembled WGS sequence"/>
</dbReference>
<dbReference type="RefSeq" id="WP_058447557.1">
    <property type="nucleotide sequence ID" value="NZ_CAAAHT010000006.1"/>
</dbReference>
<dbReference type="OrthoDB" id="7240756at2"/>
<organism evidence="1 3">
    <name type="scientific">Legionella feeleii</name>
    <dbReference type="NCBI Taxonomy" id="453"/>
    <lineage>
        <taxon>Bacteria</taxon>
        <taxon>Pseudomonadati</taxon>
        <taxon>Pseudomonadota</taxon>
        <taxon>Gammaproteobacteria</taxon>
        <taxon>Legionellales</taxon>
        <taxon>Legionellaceae</taxon>
        <taxon>Legionella</taxon>
    </lineage>
</organism>
<keyword evidence="3" id="KW-1185">Reference proteome</keyword>
<name>A0A0W0THQ4_9GAMM</name>
<dbReference type="Proteomes" id="UP000251942">
    <property type="component" value="Unassembled WGS sequence"/>
</dbReference>
<evidence type="ECO:0000313" key="2">
    <source>
        <dbReference type="EMBL" id="SPX61715.1"/>
    </source>
</evidence>
<gene>
    <name evidence="1" type="ORF">Lfee_2731</name>
    <name evidence="2" type="ORF">NCTC12022_02463</name>
</gene>
<evidence type="ECO:0000313" key="4">
    <source>
        <dbReference type="Proteomes" id="UP000251942"/>
    </source>
</evidence>
<dbReference type="PATRIC" id="fig|453.4.peg.2990"/>
<dbReference type="EMBL" id="LNYB01000085">
    <property type="protein sequence ID" value="KTC95067.1"/>
    <property type="molecule type" value="Genomic_DNA"/>
</dbReference>
<accession>A0A0W0THQ4</accession>
<reference evidence="2 4" key="2">
    <citation type="submission" date="2018-06" db="EMBL/GenBank/DDBJ databases">
        <authorList>
            <consortium name="Pathogen Informatics"/>
            <person name="Doyle S."/>
        </authorList>
    </citation>
    <scope>NUCLEOTIDE SEQUENCE [LARGE SCALE GENOMIC DNA]</scope>
    <source>
        <strain evidence="2 4">NCTC12022</strain>
    </source>
</reference>
<dbReference type="AlphaFoldDB" id="A0A0W0THQ4"/>